<evidence type="ECO:0000256" key="1">
    <source>
        <dbReference type="SAM" id="Phobius"/>
    </source>
</evidence>
<protein>
    <submittedName>
        <fullName evidence="2">Uncharacterized protein</fullName>
    </submittedName>
</protein>
<feature type="transmembrane region" description="Helical" evidence="1">
    <location>
        <begin position="20"/>
        <end position="43"/>
    </location>
</feature>
<accession>A0A6C0F569</accession>
<feature type="transmembrane region" description="Helical" evidence="1">
    <location>
        <begin position="58"/>
        <end position="84"/>
    </location>
</feature>
<proteinExistence type="predicted"/>
<keyword evidence="1" id="KW-1133">Transmembrane helix</keyword>
<keyword evidence="1" id="KW-0812">Transmembrane</keyword>
<keyword evidence="1" id="KW-0472">Membrane</keyword>
<reference evidence="2" key="1">
    <citation type="journal article" date="2020" name="Nature">
        <title>Giant virus diversity and host interactions through global metagenomics.</title>
        <authorList>
            <person name="Schulz F."/>
            <person name="Roux S."/>
            <person name="Paez-Espino D."/>
            <person name="Jungbluth S."/>
            <person name="Walsh D.A."/>
            <person name="Denef V.J."/>
            <person name="McMahon K.D."/>
            <person name="Konstantinidis K.T."/>
            <person name="Eloe-Fadrosh E.A."/>
            <person name="Kyrpides N.C."/>
            <person name="Woyke T."/>
        </authorList>
    </citation>
    <scope>NUCLEOTIDE SEQUENCE</scope>
    <source>
        <strain evidence="2">GVMAG-M-3300009163-63</strain>
    </source>
</reference>
<name>A0A6C0F569_9ZZZZ</name>
<sequence length="255" mass="27517">MNKTVGDVIKEIKSMNTKDAYGKSVIIQIVLGLGVIYSCLFFSSQMQQYYNTLTGRMLMIFIISVGCGYKYTLFVSIFIICIFLNSFKTYEGFSLTTVDSITSSIKNNLPASIVSLPANPTPQNIYDYLNKQVCTAGNADIYKQLSLSTSSSDDAKLLATTAFGLNSAMCNSGTIFYQKPQEVFDDFKNTCASNPNLSDSTKKLTALSSSISADATSSNVFSAPLIAIAKWISTTQSAVCGATATPATTETEKTT</sequence>
<evidence type="ECO:0000313" key="2">
    <source>
        <dbReference type="EMBL" id="QHT34325.1"/>
    </source>
</evidence>
<organism evidence="2">
    <name type="scientific">viral metagenome</name>
    <dbReference type="NCBI Taxonomy" id="1070528"/>
    <lineage>
        <taxon>unclassified sequences</taxon>
        <taxon>metagenomes</taxon>
        <taxon>organismal metagenomes</taxon>
    </lineage>
</organism>
<dbReference type="AlphaFoldDB" id="A0A6C0F569"/>
<dbReference type="EMBL" id="MN738998">
    <property type="protein sequence ID" value="QHT34325.1"/>
    <property type="molecule type" value="Genomic_DNA"/>
</dbReference>